<evidence type="ECO:0000256" key="1">
    <source>
        <dbReference type="ARBA" id="ARBA00005107"/>
    </source>
</evidence>
<keyword evidence="7" id="KW-0949">S-adenosyl-L-methionine</keyword>
<comment type="catalytic activity">
    <reaction evidence="9">
        <text>4-(3-methylbut-2-enyl)-L-tryptophan + S-adenosyl-L-methionine = 4-(3-methylbut-2-enyl)-L-abrine + S-adenosyl-L-homocysteine + H(+)</text>
        <dbReference type="Rhea" id="RHEA:34435"/>
        <dbReference type="ChEBI" id="CHEBI:15378"/>
        <dbReference type="ChEBI" id="CHEBI:57856"/>
        <dbReference type="ChEBI" id="CHEBI:58209"/>
        <dbReference type="ChEBI" id="CHEBI:59789"/>
        <dbReference type="ChEBI" id="CHEBI:67248"/>
        <dbReference type="EC" id="2.1.1.261"/>
    </reaction>
</comment>
<dbReference type="EC" id="2.1.1.261" evidence="8"/>
<evidence type="ECO:0000256" key="3">
    <source>
        <dbReference type="ARBA" id="ARBA00011738"/>
    </source>
</evidence>
<sequence length="346" mass="38719">MVSKVEPTILDIRVSKSHTSIPEQIIHGLSQEPKTLPALLFYSTEGIQHWNHHAHQPDFYPREEEIFILRRRAHDIASTIANNSVVIDLGSASLDKVLLLLSAIEAQQKTISYYALDLSDVELTAALENIPTSQFQYVRFAALHGTFDDGLRWLREAPGICDMPHHILLFGLTLGNYSRPNAAAFLKSISEHALSTSPEQSSILVTLDSCKVPTKVLRAYTCEGVVPFALTALQYGNTLLRQEKEDGSHPSHDTFHSDDWHFLSEWNYVLGRHEASLIPRSGDLRLGPPLSDITVRKEEKVRFGCSYKYDKGELETLFGSAGLENLNVWSEDGCNVAFYELKLSSG</sequence>
<accession>A0A5N5WRU3</accession>
<evidence type="ECO:0000256" key="2">
    <source>
        <dbReference type="ARBA" id="ARBA00008361"/>
    </source>
</evidence>
<dbReference type="PANTHER" id="PTHR43397:SF1">
    <property type="entry name" value="ERGOTHIONEINE BIOSYNTHESIS PROTEIN 1"/>
    <property type="match status" value="1"/>
</dbReference>
<evidence type="ECO:0000256" key="4">
    <source>
        <dbReference type="ARBA" id="ARBA00022589"/>
    </source>
</evidence>
<evidence type="ECO:0000313" key="12">
    <source>
        <dbReference type="Proteomes" id="UP000326565"/>
    </source>
</evidence>
<keyword evidence="12" id="KW-1185">Reference proteome</keyword>
<dbReference type="InterPro" id="IPR017804">
    <property type="entry name" value="MeTrfase_EgtD-like"/>
</dbReference>
<evidence type="ECO:0000259" key="10">
    <source>
        <dbReference type="Pfam" id="PF10017"/>
    </source>
</evidence>
<dbReference type="GO" id="GO:0008168">
    <property type="term" value="F:methyltransferase activity"/>
    <property type="evidence" value="ECO:0007669"/>
    <property type="project" value="UniProtKB-KW"/>
</dbReference>
<dbReference type="EMBL" id="ML732277">
    <property type="protein sequence ID" value="KAB8071283.1"/>
    <property type="molecule type" value="Genomic_DNA"/>
</dbReference>
<protein>
    <recommendedName>
        <fullName evidence="8">4-dimethylallyltryptophan N-methyltransferase</fullName>
        <ecNumber evidence="8">2.1.1.261</ecNumber>
    </recommendedName>
</protein>
<dbReference type="GO" id="GO:0009820">
    <property type="term" value="P:alkaloid metabolic process"/>
    <property type="evidence" value="ECO:0007669"/>
    <property type="project" value="UniProtKB-KW"/>
</dbReference>
<evidence type="ECO:0000313" key="11">
    <source>
        <dbReference type="EMBL" id="KAB8071283.1"/>
    </source>
</evidence>
<dbReference type="Proteomes" id="UP000326565">
    <property type="component" value="Unassembled WGS sequence"/>
</dbReference>
<evidence type="ECO:0000256" key="9">
    <source>
        <dbReference type="ARBA" id="ARBA00049425"/>
    </source>
</evidence>
<comment type="pathway">
    <text evidence="1">Alkaloid biosynthesis; ergot alkaloid biosynthesis.</text>
</comment>
<feature type="domain" description="Histidine-specific methyltransferase SAM-dependent" evidence="10">
    <location>
        <begin position="23"/>
        <end position="341"/>
    </location>
</feature>
<dbReference type="InterPro" id="IPR029063">
    <property type="entry name" value="SAM-dependent_MTases_sf"/>
</dbReference>
<keyword evidence="5" id="KW-0489">Methyltransferase</keyword>
<keyword evidence="4" id="KW-0017">Alkaloid metabolism</keyword>
<reference evidence="11 12" key="1">
    <citation type="submission" date="2019-04" db="EMBL/GenBank/DDBJ databases">
        <title>Friends and foes A comparative genomics study of 23 Aspergillus species from section Flavi.</title>
        <authorList>
            <consortium name="DOE Joint Genome Institute"/>
            <person name="Kjaerbolling I."/>
            <person name="Vesth T."/>
            <person name="Frisvad J.C."/>
            <person name="Nybo J.L."/>
            <person name="Theobald S."/>
            <person name="Kildgaard S."/>
            <person name="Isbrandt T."/>
            <person name="Kuo A."/>
            <person name="Sato A."/>
            <person name="Lyhne E.K."/>
            <person name="Kogle M.E."/>
            <person name="Wiebenga A."/>
            <person name="Kun R.S."/>
            <person name="Lubbers R.J."/>
            <person name="Makela M.R."/>
            <person name="Barry K."/>
            <person name="Chovatia M."/>
            <person name="Clum A."/>
            <person name="Daum C."/>
            <person name="Haridas S."/>
            <person name="He G."/>
            <person name="LaButti K."/>
            <person name="Lipzen A."/>
            <person name="Mondo S."/>
            <person name="Riley R."/>
            <person name="Salamov A."/>
            <person name="Simmons B.A."/>
            <person name="Magnuson J.K."/>
            <person name="Henrissat B."/>
            <person name="Mortensen U.H."/>
            <person name="Larsen T.O."/>
            <person name="Devries R.P."/>
            <person name="Grigoriev I.V."/>
            <person name="Machida M."/>
            <person name="Baker S.E."/>
            <person name="Andersen M.R."/>
        </authorList>
    </citation>
    <scope>NUCLEOTIDE SEQUENCE [LARGE SCALE GENOMIC DNA]</scope>
    <source>
        <strain evidence="11 12">CBS 151.66</strain>
    </source>
</reference>
<comment type="similarity">
    <text evidence="2">Belongs to the methyltransferase superfamily.</text>
</comment>
<dbReference type="InterPro" id="IPR017805">
    <property type="entry name" value="SAM_MeTrfase_EasF-type_put"/>
</dbReference>
<gene>
    <name evidence="11" type="ORF">BDV29DRAFT_20369</name>
</gene>
<dbReference type="PANTHER" id="PTHR43397">
    <property type="entry name" value="ERGOTHIONEINE BIOSYNTHESIS PROTEIN 1"/>
    <property type="match status" value="1"/>
</dbReference>
<comment type="subunit">
    <text evidence="3">Homodimer.</text>
</comment>
<dbReference type="InterPro" id="IPR019257">
    <property type="entry name" value="MeTrfase_dom"/>
</dbReference>
<evidence type="ECO:0000256" key="5">
    <source>
        <dbReference type="ARBA" id="ARBA00022603"/>
    </source>
</evidence>
<dbReference type="AlphaFoldDB" id="A0A5N5WRU3"/>
<proteinExistence type="inferred from homology"/>
<dbReference type="OrthoDB" id="659at2759"/>
<dbReference type="PIRSF" id="PIRSF018005">
    <property type="entry name" value="UCP018005"/>
    <property type="match status" value="1"/>
</dbReference>
<evidence type="ECO:0000256" key="8">
    <source>
        <dbReference type="ARBA" id="ARBA00039094"/>
    </source>
</evidence>
<dbReference type="Gene3D" id="3.40.50.150">
    <property type="entry name" value="Vaccinia Virus protein VP39"/>
    <property type="match status" value="1"/>
</dbReference>
<name>A0A5N5WRU3_9EURO</name>
<organism evidence="11 12">
    <name type="scientific">Aspergillus leporis</name>
    <dbReference type="NCBI Taxonomy" id="41062"/>
    <lineage>
        <taxon>Eukaryota</taxon>
        <taxon>Fungi</taxon>
        <taxon>Dikarya</taxon>
        <taxon>Ascomycota</taxon>
        <taxon>Pezizomycotina</taxon>
        <taxon>Eurotiomycetes</taxon>
        <taxon>Eurotiomycetidae</taxon>
        <taxon>Eurotiales</taxon>
        <taxon>Aspergillaceae</taxon>
        <taxon>Aspergillus</taxon>
        <taxon>Aspergillus subgen. Circumdati</taxon>
    </lineage>
</organism>
<dbReference type="Pfam" id="PF10017">
    <property type="entry name" value="Methyltransf_33"/>
    <property type="match status" value="1"/>
</dbReference>
<dbReference type="GO" id="GO:0032259">
    <property type="term" value="P:methylation"/>
    <property type="evidence" value="ECO:0007669"/>
    <property type="project" value="UniProtKB-KW"/>
</dbReference>
<keyword evidence="6" id="KW-0808">Transferase</keyword>
<dbReference type="InterPro" id="IPR051128">
    <property type="entry name" value="EgtD_Methyltrsf_superfamily"/>
</dbReference>
<evidence type="ECO:0000256" key="7">
    <source>
        <dbReference type="ARBA" id="ARBA00022691"/>
    </source>
</evidence>
<evidence type="ECO:0000256" key="6">
    <source>
        <dbReference type="ARBA" id="ARBA00022679"/>
    </source>
</evidence>
<dbReference type="NCBIfam" id="TIGR03439">
    <property type="entry name" value="methyl_EasF"/>
    <property type="match status" value="1"/>
</dbReference>